<organism evidence="1">
    <name type="scientific">marine sediment metagenome</name>
    <dbReference type="NCBI Taxonomy" id="412755"/>
    <lineage>
        <taxon>unclassified sequences</taxon>
        <taxon>metagenomes</taxon>
        <taxon>ecological metagenomes</taxon>
    </lineage>
</organism>
<dbReference type="InterPro" id="IPR015867">
    <property type="entry name" value="N-reg_PII/ATP_PRibTrfase_C"/>
</dbReference>
<accession>A0A0F9KPW4</accession>
<evidence type="ECO:0008006" key="2">
    <source>
        <dbReference type="Google" id="ProtNLM"/>
    </source>
</evidence>
<dbReference type="GO" id="GO:0030234">
    <property type="term" value="F:enzyme regulator activity"/>
    <property type="evidence" value="ECO:0007669"/>
    <property type="project" value="InterPro"/>
</dbReference>
<dbReference type="InterPro" id="IPR011322">
    <property type="entry name" value="N-reg_PII-like_a/b"/>
</dbReference>
<dbReference type="InterPro" id="IPR002187">
    <property type="entry name" value="N-reg_PII"/>
</dbReference>
<dbReference type="GO" id="GO:0006808">
    <property type="term" value="P:regulation of nitrogen utilization"/>
    <property type="evidence" value="ECO:0007669"/>
    <property type="project" value="InterPro"/>
</dbReference>
<dbReference type="SMART" id="SM00938">
    <property type="entry name" value="P-II"/>
    <property type="match status" value="1"/>
</dbReference>
<dbReference type="PROSITE" id="PS00638">
    <property type="entry name" value="PII_GLNB_CTER"/>
    <property type="match status" value="1"/>
</dbReference>
<sequence>MKRIDAMIPSIKRHAVVTAIMDTGAPGLTIAETRGRGSGKRPLVTAARASVRYIAEYNRTDLIIIIVDESKVQQVVNAIMNAAHTGKAGDGKIFVSTIEDIYDIATKSKSSI</sequence>
<dbReference type="InterPro" id="IPR017918">
    <property type="entry name" value="N-reg_PII_CS"/>
</dbReference>
<dbReference type="AlphaFoldDB" id="A0A0F9KPW4"/>
<dbReference type="GO" id="GO:0005524">
    <property type="term" value="F:ATP binding"/>
    <property type="evidence" value="ECO:0007669"/>
    <property type="project" value="TreeGrafter"/>
</dbReference>
<gene>
    <name evidence="1" type="ORF">LCGC14_1304380</name>
</gene>
<protein>
    <recommendedName>
        <fullName evidence="2">Nitrogen regulatory protein P-II</fullName>
    </recommendedName>
</protein>
<dbReference type="PANTHER" id="PTHR30115:SF11">
    <property type="entry name" value="NITROGEN REGULATORY PROTEIN P-II HOMOLOG"/>
    <property type="match status" value="1"/>
</dbReference>
<proteinExistence type="predicted"/>
<evidence type="ECO:0000313" key="1">
    <source>
        <dbReference type="EMBL" id="KKM83923.1"/>
    </source>
</evidence>
<reference evidence="1" key="1">
    <citation type="journal article" date="2015" name="Nature">
        <title>Complex archaea that bridge the gap between prokaryotes and eukaryotes.</title>
        <authorList>
            <person name="Spang A."/>
            <person name="Saw J.H."/>
            <person name="Jorgensen S.L."/>
            <person name="Zaremba-Niedzwiedzka K."/>
            <person name="Martijn J."/>
            <person name="Lind A.E."/>
            <person name="van Eijk R."/>
            <person name="Schleper C."/>
            <person name="Guy L."/>
            <person name="Ettema T.J."/>
        </authorList>
    </citation>
    <scope>NUCLEOTIDE SEQUENCE</scope>
</reference>
<dbReference type="PRINTS" id="PR00340">
    <property type="entry name" value="PIIGLNB"/>
</dbReference>
<dbReference type="PANTHER" id="PTHR30115">
    <property type="entry name" value="NITROGEN REGULATORY PROTEIN P-II"/>
    <property type="match status" value="1"/>
</dbReference>
<comment type="caution">
    <text evidence="1">The sequence shown here is derived from an EMBL/GenBank/DDBJ whole genome shotgun (WGS) entry which is preliminary data.</text>
</comment>
<dbReference type="SUPFAM" id="SSF54913">
    <property type="entry name" value="GlnB-like"/>
    <property type="match status" value="1"/>
</dbReference>
<dbReference type="Pfam" id="PF00543">
    <property type="entry name" value="P-II"/>
    <property type="match status" value="1"/>
</dbReference>
<dbReference type="Gene3D" id="3.30.70.120">
    <property type="match status" value="1"/>
</dbReference>
<name>A0A0F9KPW4_9ZZZZ</name>
<dbReference type="EMBL" id="LAZR01007644">
    <property type="protein sequence ID" value="KKM83923.1"/>
    <property type="molecule type" value="Genomic_DNA"/>
</dbReference>
<dbReference type="PROSITE" id="PS51343">
    <property type="entry name" value="PII_GLNB_DOM"/>
    <property type="match status" value="1"/>
</dbReference>
<dbReference type="GO" id="GO:0005829">
    <property type="term" value="C:cytosol"/>
    <property type="evidence" value="ECO:0007669"/>
    <property type="project" value="TreeGrafter"/>
</dbReference>